<feature type="domain" description="Glycosyl transferase family 1" evidence="1">
    <location>
        <begin position="190"/>
        <end position="287"/>
    </location>
</feature>
<dbReference type="GO" id="GO:0016757">
    <property type="term" value="F:glycosyltransferase activity"/>
    <property type="evidence" value="ECO:0007669"/>
    <property type="project" value="InterPro"/>
</dbReference>
<dbReference type="EMBL" id="PEZY01000002">
    <property type="protein sequence ID" value="PIS06535.1"/>
    <property type="molecule type" value="Genomic_DNA"/>
</dbReference>
<dbReference type="Pfam" id="PF00534">
    <property type="entry name" value="Glycos_transf_1"/>
    <property type="match status" value="1"/>
</dbReference>
<dbReference type="InterPro" id="IPR050194">
    <property type="entry name" value="Glycosyltransferase_grp1"/>
</dbReference>
<accession>A0A2H0W5B1</accession>
<evidence type="ECO:0000313" key="2">
    <source>
        <dbReference type="EMBL" id="PIS06535.1"/>
    </source>
</evidence>
<gene>
    <name evidence="2" type="ORF">COT80_00230</name>
</gene>
<dbReference type="SUPFAM" id="SSF53756">
    <property type="entry name" value="UDP-Glycosyltransferase/glycogen phosphorylase"/>
    <property type="match status" value="1"/>
</dbReference>
<comment type="caution">
    <text evidence="2">The sequence shown here is derived from an EMBL/GenBank/DDBJ whole genome shotgun (WGS) entry which is preliminary data.</text>
</comment>
<name>A0A2H0W5B1_9BACT</name>
<proteinExistence type="predicted"/>
<dbReference type="InterPro" id="IPR001296">
    <property type="entry name" value="Glyco_trans_1"/>
</dbReference>
<protein>
    <recommendedName>
        <fullName evidence="1">Glycosyl transferase family 1 domain-containing protein</fullName>
    </recommendedName>
</protein>
<dbReference type="Proteomes" id="UP000229056">
    <property type="component" value="Unassembled WGS sequence"/>
</dbReference>
<dbReference type="Gene3D" id="3.40.50.2000">
    <property type="entry name" value="Glycogen Phosphorylase B"/>
    <property type="match status" value="1"/>
</dbReference>
<dbReference type="PANTHER" id="PTHR45947">
    <property type="entry name" value="SULFOQUINOVOSYL TRANSFERASE SQD2"/>
    <property type="match status" value="1"/>
</dbReference>
<dbReference type="PANTHER" id="PTHR45947:SF3">
    <property type="entry name" value="SULFOQUINOVOSYL TRANSFERASE SQD2"/>
    <property type="match status" value="1"/>
</dbReference>
<evidence type="ECO:0000259" key="1">
    <source>
        <dbReference type="Pfam" id="PF00534"/>
    </source>
</evidence>
<evidence type="ECO:0000313" key="3">
    <source>
        <dbReference type="Proteomes" id="UP000229056"/>
    </source>
</evidence>
<dbReference type="AlphaFoldDB" id="A0A2H0W5B1"/>
<reference evidence="3" key="1">
    <citation type="submission" date="2017-09" db="EMBL/GenBank/DDBJ databases">
        <title>Depth-based differentiation of microbial function through sediment-hosted aquifers and enrichment of novel symbionts in the deep terrestrial subsurface.</title>
        <authorList>
            <person name="Probst A.J."/>
            <person name="Ladd B."/>
            <person name="Jarett J.K."/>
            <person name="Geller-Mcgrath D.E."/>
            <person name="Sieber C.M.K."/>
            <person name="Emerson J.B."/>
            <person name="Anantharaman K."/>
            <person name="Thomas B.C."/>
            <person name="Malmstrom R."/>
            <person name="Stieglmeier M."/>
            <person name="Klingl A."/>
            <person name="Woyke T."/>
            <person name="Ryan C.M."/>
            <person name="Banfield J.F."/>
        </authorList>
    </citation>
    <scope>NUCLEOTIDE SEQUENCE [LARGE SCALE GENOMIC DNA]</scope>
</reference>
<organism evidence="2 3">
    <name type="scientific">Candidatus Buchananbacteria bacterium CG10_big_fil_rev_8_21_14_0_10_33_19</name>
    <dbReference type="NCBI Taxonomy" id="1974525"/>
    <lineage>
        <taxon>Bacteria</taxon>
        <taxon>Candidatus Buchananiibacteriota</taxon>
    </lineage>
</organism>
<sequence>MKKPKILLIPNIPNWAFDNQAKQLKKRLSKYYNIDIKYHSDFKKITKNNLEEYKCIFVFFWPALNTILKYLTPETAKQKLITGIFSYNSWKGKKNLAKKQFNKCRGIIINNKKIVNLFKSKENKYEIFYMPKSVDSEIFYPQKNKPTKNKTNKLIIGWAGNPDHVDRNYKGYWNILLPVYKKNTDWLELKTAFNKDNFIPHHKMNDFYNSIDVLICVSKAETGPNTVLEAGACKVAIISTKVGIVEEIIKDNYNGLIINRNQKSLEESLKKLYNNKKLKNKLANNLYNKIIKDHTFKKNIKSYHGLFKYIIKQ</sequence>